<sequence>MRRWLPTLLVLPLAHCSCQHSPPPPATAEASAPPVATPADPAPATAATAEPARAAQESAAAREALATLHAYLGALPGDPARADTFWAGGRPDGGDAPLRELAGLRAMRVDNGRPRPLDENRPPRAFEIPVHLRLDVEAGPARVAGWYRLRVRATGGWEISSASLRPELD</sequence>
<protein>
    <submittedName>
        <fullName evidence="2">Uncharacterized protein</fullName>
    </submittedName>
</protein>
<evidence type="ECO:0000313" key="3">
    <source>
        <dbReference type="Proteomes" id="UP000717981"/>
    </source>
</evidence>
<feature type="compositionally biased region" description="Low complexity" evidence="1">
    <location>
        <begin position="27"/>
        <end position="48"/>
    </location>
</feature>
<gene>
    <name evidence="2" type="ORF">CR938_12315</name>
</gene>
<name>A0A921NTV8_9GAMM</name>
<evidence type="ECO:0000313" key="2">
    <source>
        <dbReference type="EMBL" id="KAF1686223.1"/>
    </source>
</evidence>
<dbReference type="EMBL" id="PDWK01000076">
    <property type="protein sequence ID" value="KAF1686223.1"/>
    <property type="molecule type" value="Genomic_DNA"/>
</dbReference>
<organism evidence="2 3">
    <name type="scientific">Pseudoxanthomonas taiwanensis</name>
    <dbReference type="NCBI Taxonomy" id="176598"/>
    <lineage>
        <taxon>Bacteria</taxon>
        <taxon>Pseudomonadati</taxon>
        <taxon>Pseudomonadota</taxon>
        <taxon>Gammaproteobacteria</taxon>
        <taxon>Lysobacterales</taxon>
        <taxon>Lysobacteraceae</taxon>
        <taxon>Pseudoxanthomonas</taxon>
    </lineage>
</organism>
<comment type="caution">
    <text evidence="2">The sequence shown here is derived from an EMBL/GenBank/DDBJ whole genome shotgun (WGS) entry which is preliminary data.</text>
</comment>
<dbReference type="AlphaFoldDB" id="A0A921NTV8"/>
<keyword evidence="3" id="KW-1185">Reference proteome</keyword>
<dbReference type="RefSeq" id="WP_162125300.1">
    <property type="nucleotide sequence ID" value="NZ_PDWK01000076.1"/>
</dbReference>
<dbReference type="Proteomes" id="UP000717981">
    <property type="component" value="Unassembled WGS sequence"/>
</dbReference>
<accession>A0A921NTV8</accession>
<evidence type="ECO:0000256" key="1">
    <source>
        <dbReference type="SAM" id="MobiDB-lite"/>
    </source>
</evidence>
<dbReference type="OrthoDB" id="5988059at2"/>
<proteinExistence type="predicted"/>
<reference evidence="2" key="1">
    <citation type="submission" date="2017-10" db="EMBL/GenBank/DDBJ databases">
        <title>Whole genome sequencing of members of genus Pseudoxanthomonas.</title>
        <authorList>
            <person name="Kumar S."/>
            <person name="Bansal K."/>
            <person name="Kaur A."/>
            <person name="Patil P."/>
            <person name="Sharma S."/>
            <person name="Patil P.B."/>
        </authorList>
    </citation>
    <scope>NUCLEOTIDE SEQUENCE</scope>
    <source>
        <strain evidence="2">DSM 22914</strain>
    </source>
</reference>
<feature type="region of interest" description="Disordered" evidence="1">
    <location>
        <begin position="20"/>
        <end position="48"/>
    </location>
</feature>